<reference evidence="1" key="2">
    <citation type="journal article" date="2015" name="Data Brief">
        <title>Shoot transcriptome of the giant reed, Arundo donax.</title>
        <authorList>
            <person name="Barrero R.A."/>
            <person name="Guerrero F.D."/>
            <person name="Moolhuijzen P."/>
            <person name="Goolsby J.A."/>
            <person name="Tidwell J."/>
            <person name="Bellgard S.E."/>
            <person name="Bellgard M.I."/>
        </authorList>
    </citation>
    <scope>NUCLEOTIDE SEQUENCE</scope>
    <source>
        <tissue evidence="1">Shoot tissue taken approximately 20 cm above the soil surface</tissue>
    </source>
</reference>
<dbReference type="AlphaFoldDB" id="A0A0A9DN12"/>
<organism evidence="1">
    <name type="scientific">Arundo donax</name>
    <name type="common">Giant reed</name>
    <name type="synonym">Donax arundinaceus</name>
    <dbReference type="NCBI Taxonomy" id="35708"/>
    <lineage>
        <taxon>Eukaryota</taxon>
        <taxon>Viridiplantae</taxon>
        <taxon>Streptophyta</taxon>
        <taxon>Embryophyta</taxon>
        <taxon>Tracheophyta</taxon>
        <taxon>Spermatophyta</taxon>
        <taxon>Magnoliopsida</taxon>
        <taxon>Liliopsida</taxon>
        <taxon>Poales</taxon>
        <taxon>Poaceae</taxon>
        <taxon>PACMAD clade</taxon>
        <taxon>Arundinoideae</taxon>
        <taxon>Arundineae</taxon>
        <taxon>Arundo</taxon>
    </lineage>
</organism>
<dbReference type="EMBL" id="GBRH01209832">
    <property type="protein sequence ID" value="JAD88063.1"/>
    <property type="molecule type" value="Transcribed_RNA"/>
</dbReference>
<protein>
    <submittedName>
        <fullName evidence="1">Uncharacterized protein</fullName>
    </submittedName>
</protein>
<reference evidence="1" key="1">
    <citation type="submission" date="2014-09" db="EMBL/GenBank/DDBJ databases">
        <authorList>
            <person name="Magalhaes I.L.F."/>
            <person name="Oliveira U."/>
            <person name="Santos F.R."/>
            <person name="Vidigal T.H.D.A."/>
            <person name="Brescovit A.D."/>
            <person name="Santos A.J."/>
        </authorList>
    </citation>
    <scope>NUCLEOTIDE SEQUENCE</scope>
    <source>
        <tissue evidence="1">Shoot tissue taken approximately 20 cm above the soil surface</tissue>
    </source>
</reference>
<accession>A0A0A9DN12</accession>
<name>A0A0A9DN12_ARUDO</name>
<proteinExistence type="predicted"/>
<evidence type="ECO:0000313" key="1">
    <source>
        <dbReference type="EMBL" id="JAD88063.1"/>
    </source>
</evidence>
<sequence>MQLQKLALQSFPGVISPFSSASVIMLQPIPKMRRTINDPSVSQCRHLQKLNELPGTTNQTMSKVQNQRNSFGQRLLVPARSAKP</sequence>